<dbReference type="CDD" id="cd06782">
    <property type="entry name" value="cpPDZ_CPP-like"/>
    <property type="match status" value="1"/>
</dbReference>
<dbReference type="PANTHER" id="PTHR32060">
    <property type="entry name" value="TAIL-SPECIFIC PROTEASE"/>
    <property type="match status" value="1"/>
</dbReference>
<dbReference type="RefSeq" id="WP_147012244.1">
    <property type="nucleotide sequence ID" value="NZ_VORB01000001.1"/>
</dbReference>
<keyword evidence="8" id="KW-1185">Reference proteome</keyword>
<comment type="caution">
    <text evidence="7">The sequence shown here is derived from an EMBL/GenBank/DDBJ whole genome shotgun (WGS) entry which is preliminary data.</text>
</comment>
<dbReference type="EMBL" id="VORB01000001">
    <property type="protein sequence ID" value="TXC85120.1"/>
    <property type="molecule type" value="Genomic_DNA"/>
</dbReference>
<dbReference type="Proteomes" id="UP000321168">
    <property type="component" value="Unassembled WGS sequence"/>
</dbReference>
<evidence type="ECO:0000256" key="3">
    <source>
        <dbReference type="ARBA" id="ARBA00022801"/>
    </source>
</evidence>
<dbReference type="InterPro" id="IPR041489">
    <property type="entry name" value="PDZ_6"/>
</dbReference>
<dbReference type="GO" id="GO:0030288">
    <property type="term" value="C:outer membrane-bounded periplasmic space"/>
    <property type="evidence" value="ECO:0007669"/>
    <property type="project" value="TreeGrafter"/>
</dbReference>
<accession>A0A5C6VJL2</accession>
<comment type="similarity">
    <text evidence="1 5">Belongs to the peptidase S41A family.</text>
</comment>
<evidence type="ECO:0000256" key="1">
    <source>
        <dbReference type="ARBA" id="ARBA00009179"/>
    </source>
</evidence>
<dbReference type="Gene3D" id="3.90.226.10">
    <property type="entry name" value="2-enoyl-CoA Hydratase, Chain A, domain 1"/>
    <property type="match status" value="1"/>
</dbReference>
<dbReference type="NCBIfam" id="TIGR00225">
    <property type="entry name" value="prc"/>
    <property type="match status" value="1"/>
</dbReference>
<dbReference type="SMART" id="SM00228">
    <property type="entry name" value="PDZ"/>
    <property type="match status" value="1"/>
</dbReference>
<evidence type="ECO:0000313" key="7">
    <source>
        <dbReference type="EMBL" id="TXC85120.1"/>
    </source>
</evidence>
<dbReference type="CDD" id="cd07560">
    <property type="entry name" value="Peptidase_S41_CPP"/>
    <property type="match status" value="1"/>
</dbReference>
<protein>
    <submittedName>
        <fullName evidence="7">S41 family peptidase</fullName>
    </submittedName>
</protein>
<feature type="domain" description="PDZ" evidence="6">
    <location>
        <begin position="98"/>
        <end position="154"/>
    </location>
</feature>
<dbReference type="OrthoDB" id="9812068at2"/>
<evidence type="ECO:0000313" key="8">
    <source>
        <dbReference type="Proteomes" id="UP000321168"/>
    </source>
</evidence>
<dbReference type="Pfam" id="PF03572">
    <property type="entry name" value="Peptidase_S41"/>
    <property type="match status" value="1"/>
</dbReference>
<keyword evidence="2 5" id="KW-0645">Protease</keyword>
<organism evidence="7 8">
    <name type="scientific">Luteibaculum oceani</name>
    <dbReference type="NCBI Taxonomy" id="1294296"/>
    <lineage>
        <taxon>Bacteria</taxon>
        <taxon>Pseudomonadati</taxon>
        <taxon>Bacteroidota</taxon>
        <taxon>Flavobacteriia</taxon>
        <taxon>Flavobacteriales</taxon>
        <taxon>Luteibaculaceae</taxon>
        <taxon>Luteibaculum</taxon>
    </lineage>
</organism>
<keyword evidence="3 5" id="KW-0378">Hydrolase</keyword>
<dbReference type="GO" id="GO:0008236">
    <property type="term" value="F:serine-type peptidase activity"/>
    <property type="evidence" value="ECO:0007669"/>
    <property type="project" value="UniProtKB-KW"/>
</dbReference>
<dbReference type="InterPro" id="IPR036034">
    <property type="entry name" value="PDZ_sf"/>
</dbReference>
<dbReference type="SUPFAM" id="SSF52096">
    <property type="entry name" value="ClpP/crotonase"/>
    <property type="match status" value="1"/>
</dbReference>
<sequence>MKNKFFKRPIAIATLVIVVFSSLAFTVRERNLFEIAKNIEIFTSMYREINMYYVDETKPGELMRTAIDAMLSSLDPYTVYISEAQIEDYRFMTNRVYGGIGATIRQMDGRVVISEPYPGFPAAKAKLKAGDEILAVDGESVKGKPTSEVSDRLKGQAGTKLKLKVLPYGSTQPKEVELERENVKMDDVSHFEMLYDSIGYVKLDAFTETASSEVKEALEQFKSNGAKGIILDLRGNGGGLLREAVAIVNFFVPKGSLVVTTKSRIEEQNSEHYALNEPLDTEIPLTVLVDERSASASEIVSGALQDLDRAVIIGSTTFGKGLVQNAVDLSYNSKLKLTIAKYYIPSGRCIQKIDYSERDEFGLPTEVPDSLLKKFQTKAGRPVMDGRGIEPDVKVEDEEAGRVIGGIYAKALFFKYANDYVLKHDSIVAPAKFRISDVDYAAFVKTVTEADIDYSTQSSKYLDKVMEVAKREKYFDDASEDFKMLSQKLEPNLNRDLEKFEYQIRNILENEIVSRYYAIKGRLQHSLSDDPIMDSAMKYLNPKLQSELLALSK</sequence>
<evidence type="ECO:0000256" key="4">
    <source>
        <dbReference type="ARBA" id="ARBA00022825"/>
    </source>
</evidence>
<gene>
    <name evidence="7" type="ORF">FRX97_00420</name>
</gene>
<dbReference type="SUPFAM" id="SSF50156">
    <property type="entry name" value="PDZ domain-like"/>
    <property type="match status" value="1"/>
</dbReference>
<keyword evidence="4 5" id="KW-0720">Serine protease</keyword>
<dbReference type="PANTHER" id="PTHR32060:SF30">
    <property type="entry name" value="CARBOXY-TERMINAL PROCESSING PROTEASE CTPA"/>
    <property type="match status" value="1"/>
</dbReference>
<dbReference type="InterPro" id="IPR029045">
    <property type="entry name" value="ClpP/crotonase-like_dom_sf"/>
</dbReference>
<proteinExistence type="inferred from homology"/>
<dbReference type="Pfam" id="PF17820">
    <property type="entry name" value="PDZ_6"/>
    <property type="match status" value="1"/>
</dbReference>
<dbReference type="AlphaFoldDB" id="A0A5C6VJL2"/>
<dbReference type="FunFam" id="2.30.42.10:FF:000063">
    <property type="entry name" value="Peptidase, S41 family"/>
    <property type="match status" value="1"/>
</dbReference>
<dbReference type="Gene3D" id="2.30.42.10">
    <property type="match status" value="1"/>
</dbReference>
<name>A0A5C6VJL2_9FLAO</name>
<dbReference type="PROSITE" id="PS50106">
    <property type="entry name" value="PDZ"/>
    <property type="match status" value="1"/>
</dbReference>
<evidence type="ECO:0000256" key="2">
    <source>
        <dbReference type="ARBA" id="ARBA00022670"/>
    </source>
</evidence>
<dbReference type="InterPro" id="IPR004447">
    <property type="entry name" value="Peptidase_S41A"/>
</dbReference>
<evidence type="ECO:0000259" key="6">
    <source>
        <dbReference type="PROSITE" id="PS50106"/>
    </source>
</evidence>
<dbReference type="GO" id="GO:0007165">
    <property type="term" value="P:signal transduction"/>
    <property type="evidence" value="ECO:0007669"/>
    <property type="project" value="TreeGrafter"/>
</dbReference>
<evidence type="ECO:0000256" key="5">
    <source>
        <dbReference type="RuleBase" id="RU004404"/>
    </source>
</evidence>
<dbReference type="GO" id="GO:0006508">
    <property type="term" value="P:proteolysis"/>
    <property type="evidence" value="ECO:0007669"/>
    <property type="project" value="UniProtKB-KW"/>
</dbReference>
<dbReference type="Gene3D" id="3.30.750.44">
    <property type="match status" value="1"/>
</dbReference>
<dbReference type="SMART" id="SM00245">
    <property type="entry name" value="TSPc"/>
    <property type="match status" value="1"/>
</dbReference>
<dbReference type="InterPro" id="IPR001478">
    <property type="entry name" value="PDZ"/>
</dbReference>
<reference evidence="7 8" key="1">
    <citation type="submission" date="2019-08" db="EMBL/GenBank/DDBJ databases">
        <title>Genome of Luteibaculum oceani JCM 18817.</title>
        <authorList>
            <person name="Bowman J.P."/>
        </authorList>
    </citation>
    <scope>NUCLEOTIDE SEQUENCE [LARGE SCALE GENOMIC DNA]</scope>
    <source>
        <strain evidence="7 8">JCM 18817</strain>
    </source>
</reference>
<dbReference type="GO" id="GO:0004175">
    <property type="term" value="F:endopeptidase activity"/>
    <property type="evidence" value="ECO:0007669"/>
    <property type="project" value="TreeGrafter"/>
</dbReference>
<dbReference type="InterPro" id="IPR005151">
    <property type="entry name" value="Tail-specific_protease"/>
</dbReference>